<feature type="region of interest" description="Disordered" evidence="1">
    <location>
        <begin position="446"/>
        <end position="466"/>
    </location>
</feature>
<accession>A0AB34JLX5</accession>
<evidence type="ECO:0000313" key="4">
    <source>
        <dbReference type="Proteomes" id="UP001515480"/>
    </source>
</evidence>
<proteinExistence type="predicted"/>
<name>A0AB34JLX5_PRYPA</name>
<evidence type="ECO:0000256" key="1">
    <source>
        <dbReference type="SAM" id="MobiDB-lite"/>
    </source>
</evidence>
<feature type="compositionally biased region" description="Polar residues" evidence="1">
    <location>
        <begin position="196"/>
        <end position="207"/>
    </location>
</feature>
<reference evidence="3 4" key="1">
    <citation type="journal article" date="2024" name="Science">
        <title>Giant polyketide synthase enzymes in the biosynthesis of giant marine polyether toxins.</title>
        <authorList>
            <person name="Fallon T.R."/>
            <person name="Shende V.V."/>
            <person name="Wierzbicki I.H."/>
            <person name="Pendleton A.L."/>
            <person name="Watervoot N.F."/>
            <person name="Auber R.P."/>
            <person name="Gonzalez D.J."/>
            <person name="Wisecaver J.H."/>
            <person name="Moore B.S."/>
        </authorList>
    </citation>
    <scope>NUCLEOTIDE SEQUENCE [LARGE SCALE GENOMIC DNA]</scope>
    <source>
        <strain evidence="3 4">12B1</strain>
    </source>
</reference>
<evidence type="ECO:0000313" key="3">
    <source>
        <dbReference type="EMBL" id="KAL1521897.1"/>
    </source>
</evidence>
<keyword evidence="2" id="KW-1133">Transmembrane helix</keyword>
<organism evidence="3 4">
    <name type="scientific">Prymnesium parvum</name>
    <name type="common">Toxic golden alga</name>
    <dbReference type="NCBI Taxonomy" id="97485"/>
    <lineage>
        <taxon>Eukaryota</taxon>
        <taxon>Haptista</taxon>
        <taxon>Haptophyta</taxon>
        <taxon>Prymnesiophyceae</taxon>
        <taxon>Prymnesiales</taxon>
        <taxon>Prymnesiaceae</taxon>
        <taxon>Prymnesium</taxon>
    </lineage>
</organism>
<sequence length="466" mass="49032">MRRRASARGSPPPLLAASPTPRGVPCRWIWLASLALLPCARPEAPCCGSGRCVQATREGGYCFGQKNELACHEHAVDERPCTWVARTRRGRAKCLKRKVCAAAARNATGHSPVPAARAAALARAAPPPLVSAAALLLPPPPPFAVTPPRVASSPPSYTLPPPVRADTAPPPRIYTPPRPRLASPPPSLPPAVHTFPSHTPPSVSLPNRLTRVLPPPSPVVSHKVPQAEQSHASPPFNVNFTGASSRPPTISTSPPLPYPLLSLSLLPPPAPSFPSNESSAAAIGATTRSLPPPPATSFPGNESFAVAIGATTQLASLASTRAVPMNNSAELPPEAIARARAPPARSRLVESMPMVGVFAGGSLRQRVGQYLRHAGQYLSTGDKRNVLAQHPVVLIAMAAAMCIASICCLRWSCQQCVSRSGPYRMYTPISSEPFDELDQESFIISDDGDDDICPQARPRPASSAAA</sequence>
<protein>
    <submittedName>
        <fullName evidence="3">Uncharacterized protein</fullName>
    </submittedName>
</protein>
<dbReference type="Proteomes" id="UP001515480">
    <property type="component" value="Unassembled WGS sequence"/>
</dbReference>
<keyword evidence="4" id="KW-1185">Reference proteome</keyword>
<feature type="compositionally biased region" description="Polar residues" evidence="1">
    <location>
        <begin position="227"/>
        <end position="242"/>
    </location>
</feature>
<feature type="region of interest" description="Disordered" evidence="1">
    <location>
        <begin position="1"/>
        <end position="21"/>
    </location>
</feature>
<feature type="transmembrane region" description="Helical" evidence="2">
    <location>
        <begin position="392"/>
        <end position="412"/>
    </location>
</feature>
<feature type="compositionally biased region" description="Low complexity" evidence="1">
    <location>
        <begin position="456"/>
        <end position="466"/>
    </location>
</feature>
<dbReference type="EMBL" id="JBGBPQ010000007">
    <property type="protein sequence ID" value="KAL1521897.1"/>
    <property type="molecule type" value="Genomic_DNA"/>
</dbReference>
<gene>
    <name evidence="3" type="ORF">AB1Y20_021548</name>
</gene>
<feature type="compositionally biased region" description="Low complexity" evidence="1">
    <location>
        <begin position="273"/>
        <end position="282"/>
    </location>
</feature>
<evidence type="ECO:0000256" key="2">
    <source>
        <dbReference type="SAM" id="Phobius"/>
    </source>
</evidence>
<keyword evidence="2" id="KW-0472">Membrane</keyword>
<dbReference type="AlphaFoldDB" id="A0AB34JLX5"/>
<feature type="compositionally biased region" description="Low complexity" evidence="1">
    <location>
        <begin position="243"/>
        <end position="252"/>
    </location>
</feature>
<feature type="region of interest" description="Disordered" evidence="1">
    <location>
        <begin position="147"/>
        <end position="252"/>
    </location>
</feature>
<keyword evidence="2" id="KW-0812">Transmembrane</keyword>
<comment type="caution">
    <text evidence="3">The sequence shown here is derived from an EMBL/GenBank/DDBJ whole genome shotgun (WGS) entry which is preliminary data.</text>
</comment>
<feature type="compositionally biased region" description="Pro residues" evidence="1">
    <location>
        <begin position="157"/>
        <end position="189"/>
    </location>
</feature>
<feature type="region of interest" description="Disordered" evidence="1">
    <location>
        <begin position="272"/>
        <end position="297"/>
    </location>
</feature>